<dbReference type="EnsemblPlants" id="AET7Gv20735500.30">
    <property type="protein sequence ID" value="AET7Gv20735500.30"/>
    <property type="gene ID" value="AET7Gv20735500"/>
</dbReference>
<protein>
    <submittedName>
        <fullName evidence="2">Uncharacterized protein</fullName>
    </submittedName>
</protein>
<feature type="compositionally biased region" description="Polar residues" evidence="1">
    <location>
        <begin position="8"/>
        <end position="20"/>
    </location>
</feature>
<feature type="region of interest" description="Disordered" evidence="1">
    <location>
        <begin position="1"/>
        <end position="20"/>
    </location>
</feature>
<dbReference type="AlphaFoldDB" id="A0A453RW77"/>
<keyword evidence="3" id="KW-1185">Reference proteome</keyword>
<name>A0A453RW77_AEGTS</name>
<dbReference type="Gramene" id="AET7Gv20735500.30">
    <property type="protein sequence ID" value="AET7Gv20735500.30"/>
    <property type="gene ID" value="AET7Gv20735500"/>
</dbReference>
<reference evidence="3" key="2">
    <citation type="journal article" date="2017" name="Nat. Plants">
        <title>The Aegilops tauschii genome reveals multiple impacts of transposons.</title>
        <authorList>
            <person name="Zhao G."/>
            <person name="Zou C."/>
            <person name="Li K."/>
            <person name="Wang K."/>
            <person name="Li T."/>
            <person name="Gao L."/>
            <person name="Zhang X."/>
            <person name="Wang H."/>
            <person name="Yang Z."/>
            <person name="Liu X."/>
            <person name="Jiang W."/>
            <person name="Mao L."/>
            <person name="Kong X."/>
            <person name="Jiao Y."/>
            <person name="Jia J."/>
        </authorList>
    </citation>
    <scope>NUCLEOTIDE SEQUENCE [LARGE SCALE GENOMIC DNA]</scope>
    <source>
        <strain evidence="3">cv. AL8/78</strain>
    </source>
</reference>
<reference evidence="2" key="5">
    <citation type="journal article" date="2021" name="G3 (Bethesda)">
        <title>Aegilops tauschii genome assembly Aet v5.0 features greater sequence contiguity and improved annotation.</title>
        <authorList>
            <person name="Wang L."/>
            <person name="Zhu T."/>
            <person name="Rodriguez J.C."/>
            <person name="Deal K.R."/>
            <person name="Dubcovsky J."/>
            <person name="McGuire P.E."/>
            <person name="Lux T."/>
            <person name="Spannagl M."/>
            <person name="Mayer K.F.X."/>
            <person name="Baldrich P."/>
            <person name="Meyers B.C."/>
            <person name="Huo N."/>
            <person name="Gu Y.Q."/>
            <person name="Zhou H."/>
            <person name="Devos K.M."/>
            <person name="Bennetzen J.L."/>
            <person name="Unver T."/>
            <person name="Budak H."/>
            <person name="Gulick P.J."/>
            <person name="Galiba G."/>
            <person name="Kalapos B."/>
            <person name="Nelson D.R."/>
            <person name="Li P."/>
            <person name="You F.M."/>
            <person name="Luo M.C."/>
            <person name="Dvorak J."/>
        </authorList>
    </citation>
    <scope>NUCLEOTIDE SEQUENCE [LARGE SCALE GENOMIC DNA]</scope>
    <source>
        <strain evidence="2">cv. AL8/78</strain>
    </source>
</reference>
<reference evidence="2" key="4">
    <citation type="submission" date="2019-03" db="UniProtKB">
        <authorList>
            <consortium name="EnsemblPlants"/>
        </authorList>
    </citation>
    <scope>IDENTIFICATION</scope>
</reference>
<dbReference type="Proteomes" id="UP000015105">
    <property type="component" value="Chromosome 7D"/>
</dbReference>
<accession>A0A453RW77</accession>
<evidence type="ECO:0000313" key="3">
    <source>
        <dbReference type="Proteomes" id="UP000015105"/>
    </source>
</evidence>
<organism evidence="2 3">
    <name type="scientific">Aegilops tauschii subsp. strangulata</name>
    <name type="common">Goatgrass</name>
    <dbReference type="NCBI Taxonomy" id="200361"/>
    <lineage>
        <taxon>Eukaryota</taxon>
        <taxon>Viridiplantae</taxon>
        <taxon>Streptophyta</taxon>
        <taxon>Embryophyta</taxon>
        <taxon>Tracheophyta</taxon>
        <taxon>Spermatophyta</taxon>
        <taxon>Magnoliopsida</taxon>
        <taxon>Liliopsida</taxon>
        <taxon>Poales</taxon>
        <taxon>Poaceae</taxon>
        <taxon>BOP clade</taxon>
        <taxon>Pooideae</taxon>
        <taxon>Triticodae</taxon>
        <taxon>Triticeae</taxon>
        <taxon>Triticinae</taxon>
        <taxon>Aegilops</taxon>
    </lineage>
</organism>
<proteinExistence type="predicted"/>
<evidence type="ECO:0000313" key="2">
    <source>
        <dbReference type="EnsemblPlants" id="AET7Gv20735500.30"/>
    </source>
</evidence>
<reference evidence="2" key="3">
    <citation type="journal article" date="2017" name="Nature">
        <title>Genome sequence of the progenitor of the wheat D genome Aegilops tauschii.</title>
        <authorList>
            <person name="Luo M.C."/>
            <person name="Gu Y.Q."/>
            <person name="Puiu D."/>
            <person name="Wang H."/>
            <person name="Twardziok S.O."/>
            <person name="Deal K.R."/>
            <person name="Huo N."/>
            <person name="Zhu T."/>
            <person name="Wang L."/>
            <person name="Wang Y."/>
            <person name="McGuire P.E."/>
            <person name="Liu S."/>
            <person name="Long H."/>
            <person name="Ramasamy R.K."/>
            <person name="Rodriguez J.C."/>
            <person name="Van S.L."/>
            <person name="Yuan L."/>
            <person name="Wang Z."/>
            <person name="Xia Z."/>
            <person name="Xiao L."/>
            <person name="Anderson O.D."/>
            <person name="Ouyang S."/>
            <person name="Liang Y."/>
            <person name="Zimin A.V."/>
            <person name="Pertea G."/>
            <person name="Qi P."/>
            <person name="Bennetzen J.L."/>
            <person name="Dai X."/>
            <person name="Dawson M.W."/>
            <person name="Muller H.G."/>
            <person name="Kugler K."/>
            <person name="Rivarola-Duarte L."/>
            <person name="Spannagl M."/>
            <person name="Mayer K.F.X."/>
            <person name="Lu F.H."/>
            <person name="Bevan M.W."/>
            <person name="Leroy P."/>
            <person name="Li P."/>
            <person name="You F.M."/>
            <person name="Sun Q."/>
            <person name="Liu Z."/>
            <person name="Lyons E."/>
            <person name="Wicker T."/>
            <person name="Salzberg S.L."/>
            <person name="Devos K.M."/>
            <person name="Dvorak J."/>
        </authorList>
    </citation>
    <scope>NUCLEOTIDE SEQUENCE [LARGE SCALE GENOMIC DNA]</scope>
    <source>
        <strain evidence="2">cv. AL8/78</strain>
    </source>
</reference>
<evidence type="ECO:0000256" key="1">
    <source>
        <dbReference type="SAM" id="MobiDB-lite"/>
    </source>
</evidence>
<reference evidence="3" key="1">
    <citation type="journal article" date="2014" name="Science">
        <title>Ancient hybridizations among the ancestral genomes of bread wheat.</title>
        <authorList>
            <consortium name="International Wheat Genome Sequencing Consortium,"/>
            <person name="Marcussen T."/>
            <person name="Sandve S.R."/>
            <person name="Heier L."/>
            <person name="Spannagl M."/>
            <person name="Pfeifer M."/>
            <person name="Jakobsen K.S."/>
            <person name="Wulff B.B."/>
            <person name="Steuernagel B."/>
            <person name="Mayer K.F."/>
            <person name="Olsen O.A."/>
        </authorList>
    </citation>
    <scope>NUCLEOTIDE SEQUENCE [LARGE SCALE GENOMIC DNA]</scope>
    <source>
        <strain evidence="3">cv. AL8/78</strain>
    </source>
</reference>
<sequence length="158" mass="17723">DIARTRLTKSSLQPTTSPMTLSSGTYSSSAILACQNGSSSRKLAAFSLGRHSTPIPWASRHNCHSLPRLVLMCHNNEPLTLSQQRFLCTVGLPYGLRIDIKLQLPSDLHTAFSLAKAYEQQHSLQQRHRTSLLVLQGTFAPPIFLRSMHLQYLPHQRH</sequence>